<comment type="caution">
    <text evidence="2">The sequence shown here is derived from an EMBL/GenBank/DDBJ whole genome shotgun (WGS) entry which is preliminary data.</text>
</comment>
<feature type="transmembrane region" description="Helical" evidence="1">
    <location>
        <begin position="57"/>
        <end position="81"/>
    </location>
</feature>
<dbReference type="Proteomes" id="UP000186804">
    <property type="component" value="Unassembled WGS sequence"/>
</dbReference>
<feature type="transmembrane region" description="Helical" evidence="1">
    <location>
        <begin position="136"/>
        <end position="159"/>
    </location>
</feature>
<dbReference type="GeneID" id="92365925"/>
<accession>A0A1J4MIW2</accession>
<feature type="transmembrane region" description="Helical" evidence="1">
    <location>
        <begin position="93"/>
        <end position="116"/>
    </location>
</feature>
<dbReference type="VEuPathDB" id="CryptoDB:cand_017400"/>
<keyword evidence="1" id="KW-0812">Transmembrane</keyword>
<keyword evidence="1" id="KW-0472">Membrane</keyword>
<dbReference type="AlphaFoldDB" id="A0A1J4MIW2"/>
<dbReference type="EMBL" id="LRBS01000099">
    <property type="protein sequence ID" value="OII74160.1"/>
    <property type="molecule type" value="Genomic_DNA"/>
</dbReference>
<keyword evidence="3" id="KW-1185">Reference proteome</keyword>
<evidence type="ECO:0000313" key="2">
    <source>
        <dbReference type="EMBL" id="OII74160.1"/>
    </source>
</evidence>
<proteinExistence type="predicted"/>
<reference evidence="2 3" key="1">
    <citation type="submission" date="2016-10" db="EMBL/GenBank/DDBJ databases">
        <title>Reductive evolution of mitochondrial metabolism and differential evolution of invasion-related proteins in Cryptosporidium.</title>
        <authorList>
            <person name="Liu S."/>
            <person name="Roellig D.M."/>
            <person name="Guo Y."/>
            <person name="Li N."/>
            <person name="Frace M.A."/>
            <person name="Tang K."/>
            <person name="Zhang L."/>
            <person name="Feng Y."/>
            <person name="Xiao L."/>
        </authorList>
    </citation>
    <scope>NUCLEOTIDE SEQUENCE [LARGE SCALE GENOMIC DNA]</scope>
    <source>
        <strain evidence="2">30847</strain>
    </source>
</reference>
<evidence type="ECO:0000313" key="3">
    <source>
        <dbReference type="Proteomes" id="UP000186804"/>
    </source>
</evidence>
<gene>
    <name evidence="2" type="ORF">cand_017400</name>
</gene>
<feature type="transmembrane region" description="Helical" evidence="1">
    <location>
        <begin position="30"/>
        <end position="51"/>
    </location>
</feature>
<dbReference type="OrthoDB" id="341442at2759"/>
<evidence type="ECO:0000256" key="1">
    <source>
        <dbReference type="SAM" id="Phobius"/>
    </source>
</evidence>
<dbReference type="RefSeq" id="XP_067067241.1">
    <property type="nucleotide sequence ID" value="XM_067211974.1"/>
</dbReference>
<organism evidence="2 3">
    <name type="scientific">Cryptosporidium andersoni</name>
    <dbReference type="NCBI Taxonomy" id="117008"/>
    <lineage>
        <taxon>Eukaryota</taxon>
        <taxon>Sar</taxon>
        <taxon>Alveolata</taxon>
        <taxon>Apicomplexa</taxon>
        <taxon>Conoidasida</taxon>
        <taxon>Coccidia</taxon>
        <taxon>Eucoccidiorida</taxon>
        <taxon>Eimeriorina</taxon>
        <taxon>Cryptosporidiidae</taxon>
        <taxon>Cryptosporidium</taxon>
    </lineage>
</organism>
<keyword evidence="1" id="KW-1133">Transmembrane helix</keyword>
<evidence type="ECO:0008006" key="4">
    <source>
        <dbReference type="Google" id="ProtNLM"/>
    </source>
</evidence>
<name>A0A1J4MIW2_9CRYT</name>
<sequence>MFSGRRKVPGGGPAPLLINTERSTCQVLSIIYILTSTISLICLIIPIFFTFSCSDYYALIFIQVVLLLNFICIFIFMYLGVIHNGSERQYLKLIGIGVIILIIQCGIMAFGLYVNITLILAIKSQRIECITETELYLSISLLNLLHATTTTLAALKLLFKLFQSLVNQYKTYESVA</sequence>
<protein>
    <recommendedName>
        <fullName evidence="4">Transmembrane protein</fullName>
    </recommendedName>
</protein>